<organism evidence="4">
    <name type="scientific">Soboliphyme baturini</name>
    <dbReference type="NCBI Taxonomy" id="241478"/>
    <lineage>
        <taxon>Eukaryota</taxon>
        <taxon>Metazoa</taxon>
        <taxon>Ecdysozoa</taxon>
        <taxon>Nematoda</taxon>
        <taxon>Enoplea</taxon>
        <taxon>Dorylaimia</taxon>
        <taxon>Dioctophymatida</taxon>
        <taxon>Dioctophymatoidea</taxon>
        <taxon>Soboliphymatidae</taxon>
        <taxon>Soboliphyme</taxon>
    </lineage>
</organism>
<dbReference type="WBParaSite" id="SBAD_0000132701-mRNA-1">
    <property type="protein sequence ID" value="SBAD_0000132701-mRNA-1"/>
    <property type="gene ID" value="SBAD_0000132701"/>
</dbReference>
<reference evidence="4" key="1">
    <citation type="submission" date="2016-06" db="UniProtKB">
        <authorList>
            <consortium name="WormBaseParasite"/>
        </authorList>
    </citation>
    <scope>IDENTIFICATION</scope>
</reference>
<feature type="region of interest" description="Disordered" evidence="1">
    <location>
        <begin position="31"/>
        <end position="57"/>
    </location>
</feature>
<keyword evidence="3" id="KW-1185">Reference proteome</keyword>
<name>A0A183ICC8_9BILA</name>
<accession>A0A183ICC8</accession>
<dbReference type="EMBL" id="UZAM01006770">
    <property type="protein sequence ID" value="VDO93802.1"/>
    <property type="molecule type" value="Genomic_DNA"/>
</dbReference>
<evidence type="ECO:0000256" key="1">
    <source>
        <dbReference type="SAM" id="MobiDB-lite"/>
    </source>
</evidence>
<proteinExistence type="predicted"/>
<reference evidence="2 3" key="2">
    <citation type="submission" date="2018-11" db="EMBL/GenBank/DDBJ databases">
        <authorList>
            <consortium name="Pathogen Informatics"/>
        </authorList>
    </citation>
    <scope>NUCLEOTIDE SEQUENCE [LARGE SCALE GENOMIC DNA]</scope>
</reference>
<dbReference type="PROSITE" id="PS51257">
    <property type="entry name" value="PROKAR_LIPOPROTEIN"/>
    <property type="match status" value="1"/>
</dbReference>
<sequence length="93" mass="10271">MRHVPVNLDDGQQLGVQVAAACAVRMSISRRAAEAGRRPRRGSEAASPLDDSPDDSTSLHPHFSVLALSHRLLLERRDYRSARKRFNGIVIIA</sequence>
<dbReference type="AlphaFoldDB" id="A0A183ICC8"/>
<gene>
    <name evidence="2" type="ORF">SBAD_LOCUS1272</name>
</gene>
<feature type="compositionally biased region" description="Low complexity" evidence="1">
    <location>
        <begin position="44"/>
        <end position="57"/>
    </location>
</feature>
<evidence type="ECO:0000313" key="3">
    <source>
        <dbReference type="Proteomes" id="UP000270296"/>
    </source>
</evidence>
<feature type="compositionally biased region" description="Basic and acidic residues" evidence="1">
    <location>
        <begin position="31"/>
        <end position="43"/>
    </location>
</feature>
<evidence type="ECO:0000313" key="2">
    <source>
        <dbReference type="EMBL" id="VDO93802.1"/>
    </source>
</evidence>
<protein>
    <submittedName>
        <fullName evidence="4">Tetratricopeptide repeat protein</fullName>
    </submittedName>
</protein>
<dbReference type="Proteomes" id="UP000270296">
    <property type="component" value="Unassembled WGS sequence"/>
</dbReference>
<evidence type="ECO:0000313" key="4">
    <source>
        <dbReference type="WBParaSite" id="SBAD_0000132701-mRNA-1"/>
    </source>
</evidence>